<reference evidence="2 3" key="1">
    <citation type="journal article" date="2011" name="J. Bacteriol.">
        <title>Genome sequence of Chthoniobacter flavus Ellin428, an aerobic heterotrophic soil bacterium.</title>
        <authorList>
            <person name="Kant R."/>
            <person name="van Passel M.W."/>
            <person name="Palva A."/>
            <person name="Lucas S."/>
            <person name="Lapidus A."/>
            <person name="Glavina Del Rio T."/>
            <person name="Dalin E."/>
            <person name="Tice H."/>
            <person name="Bruce D."/>
            <person name="Goodwin L."/>
            <person name="Pitluck S."/>
            <person name="Larimer F.W."/>
            <person name="Land M.L."/>
            <person name="Hauser L."/>
            <person name="Sangwan P."/>
            <person name="de Vos W.M."/>
            <person name="Janssen P.H."/>
            <person name="Smidt H."/>
        </authorList>
    </citation>
    <scope>NUCLEOTIDE SEQUENCE [LARGE SCALE GENOMIC DNA]</scope>
    <source>
        <strain evidence="2 3">Ellin428</strain>
    </source>
</reference>
<dbReference type="Proteomes" id="UP000005824">
    <property type="component" value="Unassembled WGS sequence"/>
</dbReference>
<dbReference type="InParanoid" id="B4D9Z0"/>
<protein>
    <submittedName>
        <fullName evidence="2">Uncharacterized protein</fullName>
    </submittedName>
</protein>
<dbReference type="AlphaFoldDB" id="B4D9Z0"/>
<accession>B4D9Z0</accession>
<dbReference type="EMBL" id="ABVL01000028">
    <property type="protein sequence ID" value="EDY16744.1"/>
    <property type="molecule type" value="Genomic_DNA"/>
</dbReference>
<proteinExistence type="predicted"/>
<keyword evidence="3" id="KW-1185">Reference proteome</keyword>
<feature type="region of interest" description="Disordered" evidence="1">
    <location>
        <begin position="1"/>
        <end position="33"/>
    </location>
</feature>
<evidence type="ECO:0000313" key="3">
    <source>
        <dbReference type="Proteomes" id="UP000005824"/>
    </source>
</evidence>
<evidence type="ECO:0000256" key="1">
    <source>
        <dbReference type="SAM" id="MobiDB-lite"/>
    </source>
</evidence>
<comment type="caution">
    <text evidence="2">The sequence shown here is derived from an EMBL/GenBank/DDBJ whole genome shotgun (WGS) entry which is preliminary data.</text>
</comment>
<evidence type="ECO:0000313" key="2">
    <source>
        <dbReference type="EMBL" id="EDY16744.1"/>
    </source>
</evidence>
<gene>
    <name evidence="2" type="ORF">CfE428DRAFT_5707</name>
</gene>
<organism evidence="2 3">
    <name type="scientific">Chthoniobacter flavus Ellin428</name>
    <dbReference type="NCBI Taxonomy" id="497964"/>
    <lineage>
        <taxon>Bacteria</taxon>
        <taxon>Pseudomonadati</taxon>
        <taxon>Verrucomicrobiota</taxon>
        <taxon>Spartobacteria</taxon>
        <taxon>Chthoniobacterales</taxon>
        <taxon>Chthoniobacteraceae</taxon>
        <taxon>Chthoniobacter</taxon>
    </lineage>
</organism>
<sequence>MDNLPSKKPVEPKMKRRVPVKLPWENQPGWEDPMPLGVEAERTQKDGNPGDVVLKVYISEDVDFIGLRCYLGDGVQAQLYTADAPPKVYELRAPETDLILSTRPRVLESPTRRACIWRIHVLPDALIWFDVDSWHWDETESGR</sequence>
<dbReference type="RefSeq" id="WP_006983028.1">
    <property type="nucleotide sequence ID" value="NZ_ABVL01000028.1"/>
</dbReference>
<dbReference type="STRING" id="497964.CfE428DRAFT_5707"/>
<name>B4D9Z0_9BACT</name>